<organism evidence="1">
    <name type="scientific">Zea mays</name>
    <name type="common">Maize</name>
    <dbReference type="NCBI Taxonomy" id="4577"/>
    <lineage>
        <taxon>Eukaryota</taxon>
        <taxon>Viridiplantae</taxon>
        <taxon>Streptophyta</taxon>
        <taxon>Embryophyta</taxon>
        <taxon>Tracheophyta</taxon>
        <taxon>Spermatophyta</taxon>
        <taxon>Magnoliopsida</taxon>
        <taxon>Liliopsida</taxon>
        <taxon>Poales</taxon>
        <taxon>Poaceae</taxon>
        <taxon>PACMAD clade</taxon>
        <taxon>Panicoideae</taxon>
        <taxon>Andropogonodae</taxon>
        <taxon>Andropogoneae</taxon>
        <taxon>Tripsacinae</taxon>
        <taxon>Zea</taxon>
    </lineage>
</organism>
<dbReference type="AlphaFoldDB" id="A0A3L6E731"/>
<sequence length="18" mass="1954">SPSSQSPFPFSFPRTVDA</sequence>
<protein>
    <submittedName>
        <fullName evidence="1">Uncharacterized protein</fullName>
    </submittedName>
</protein>
<accession>A0A3L6E731</accession>
<comment type="caution">
    <text evidence="1">The sequence shown here is derived from an EMBL/GenBank/DDBJ whole genome shotgun (WGS) entry which is preliminary data.</text>
</comment>
<name>A0A3L6E731_MAIZE</name>
<proteinExistence type="predicted"/>
<dbReference type="EMBL" id="NCVQ01000007">
    <property type="protein sequence ID" value="PWZ16630.1"/>
    <property type="molecule type" value="Genomic_DNA"/>
</dbReference>
<feature type="non-terminal residue" evidence="1">
    <location>
        <position position="1"/>
    </location>
</feature>
<evidence type="ECO:0000313" key="1">
    <source>
        <dbReference type="EMBL" id="PWZ16630.1"/>
    </source>
</evidence>
<gene>
    <name evidence="1" type="ORF">Zm00014a_012600</name>
</gene>
<dbReference type="Proteomes" id="UP000251960">
    <property type="component" value="Chromosome 6"/>
</dbReference>
<reference evidence="1" key="1">
    <citation type="journal article" date="2018" name="Nat. Genet.">
        <title>Extensive intraspecific gene order and gene structural variations between Mo17 and other maize genomes.</title>
        <authorList>
            <person name="Sun S."/>
            <person name="Zhou Y."/>
            <person name="Chen J."/>
            <person name="Shi J."/>
            <person name="Zhao H."/>
            <person name="Zhao H."/>
            <person name="Song W."/>
            <person name="Zhang M."/>
            <person name="Cui Y."/>
            <person name="Dong X."/>
            <person name="Liu H."/>
            <person name="Ma X."/>
            <person name="Jiao Y."/>
            <person name="Wang B."/>
            <person name="Wei X."/>
            <person name="Stein J.C."/>
            <person name="Glaubitz J.C."/>
            <person name="Lu F."/>
            <person name="Yu G."/>
            <person name="Liang C."/>
            <person name="Fengler K."/>
            <person name="Li B."/>
            <person name="Rafalski A."/>
            <person name="Schnable P.S."/>
            <person name="Ware D.H."/>
            <person name="Buckler E.S."/>
            <person name="Lai J."/>
        </authorList>
    </citation>
    <scope>NUCLEOTIDE SEQUENCE [LARGE SCALE GENOMIC DNA]</scope>
    <source>
        <tissue evidence="1">Seedling</tissue>
    </source>
</reference>